<dbReference type="Pfam" id="PF07007">
    <property type="entry name" value="LprI"/>
    <property type="match status" value="1"/>
</dbReference>
<name>A0A4S1WD21_9SPHN</name>
<proteinExistence type="predicted"/>
<dbReference type="PANTHER" id="PTHR39176:SF1">
    <property type="entry name" value="PERIPLASMIC PROTEIN"/>
    <property type="match status" value="1"/>
</dbReference>
<organism evidence="3 4">
    <name type="scientific">Sphingomonas naasensis</name>
    <dbReference type="NCBI Taxonomy" id="1344951"/>
    <lineage>
        <taxon>Bacteria</taxon>
        <taxon>Pseudomonadati</taxon>
        <taxon>Pseudomonadota</taxon>
        <taxon>Alphaproteobacteria</taxon>
        <taxon>Sphingomonadales</taxon>
        <taxon>Sphingomonadaceae</taxon>
        <taxon>Sphingomonas</taxon>
    </lineage>
</organism>
<keyword evidence="1" id="KW-0732">Signal</keyword>
<evidence type="ECO:0000313" key="3">
    <source>
        <dbReference type="EMBL" id="TGX40871.1"/>
    </source>
</evidence>
<keyword evidence="4" id="KW-1185">Reference proteome</keyword>
<feature type="domain" description="Lysozyme inhibitor LprI-like N-terminal" evidence="2">
    <location>
        <begin position="45"/>
        <end position="133"/>
    </location>
</feature>
<comment type="caution">
    <text evidence="3">The sequence shown here is derived from an EMBL/GenBank/DDBJ whole genome shotgun (WGS) entry which is preliminary data.</text>
</comment>
<dbReference type="InterPro" id="IPR009739">
    <property type="entry name" value="LprI-like_N"/>
</dbReference>
<dbReference type="Gene3D" id="1.20.1270.180">
    <property type="match status" value="1"/>
</dbReference>
<reference evidence="3 4" key="1">
    <citation type="submission" date="2019-04" db="EMBL/GenBank/DDBJ databases">
        <title>Sphingomonas psychrotolerans sp. nov., isolated from soil in the Tianshan Mountains, Xinjiang, China.</title>
        <authorList>
            <person name="Luo Y."/>
            <person name="Sheng H."/>
        </authorList>
    </citation>
    <scope>NUCLEOTIDE SEQUENCE [LARGE SCALE GENOMIC DNA]</scope>
    <source>
        <strain evidence="3 4">KIS18-15</strain>
    </source>
</reference>
<accession>A0A4S1WD21</accession>
<gene>
    <name evidence="3" type="ORF">E5A74_14605</name>
</gene>
<dbReference type="EMBL" id="SRXU01000006">
    <property type="protein sequence ID" value="TGX40871.1"/>
    <property type="molecule type" value="Genomic_DNA"/>
</dbReference>
<dbReference type="PANTHER" id="PTHR39176">
    <property type="entry name" value="PERIPLASMIC PROTEIN-RELATED"/>
    <property type="match status" value="1"/>
</dbReference>
<evidence type="ECO:0000259" key="2">
    <source>
        <dbReference type="Pfam" id="PF07007"/>
    </source>
</evidence>
<sequence>MLRICLGIALAGSASSIAAQERTAAAADAALSADYHACMAHGDAASGVTSAMLDCIAAETARQDARLNRAYKAAMAARDPAGRTRLRQSERAWIARRDARCQKASASEGGGSAAGLVYADCVMQETVARAGWLEAPGR</sequence>
<protein>
    <submittedName>
        <fullName evidence="3">DUF1311 domain-containing protein</fullName>
    </submittedName>
</protein>
<evidence type="ECO:0000313" key="4">
    <source>
        <dbReference type="Proteomes" id="UP000309848"/>
    </source>
</evidence>
<dbReference type="Proteomes" id="UP000309848">
    <property type="component" value="Unassembled WGS sequence"/>
</dbReference>
<feature type="chain" id="PRO_5020649981" evidence="1">
    <location>
        <begin position="20"/>
        <end position="138"/>
    </location>
</feature>
<dbReference type="OrthoDB" id="7340239at2"/>
<evidence type="ECO:0000256" key="1">
    <source>
        <dbReference type="SAM" id="SignalP"/>
    </source>
</evidence>
<feature type="signal peptide" evidence="1">
    <location>
        <begin position="1"/>
        <end position="19"/>
    </location>
</feature>
<dbReference type="AlphaFoldDB" id="A0A4S1WD21"/>